<dbReference type="InterPro" id="IPR014036">
    <property type="entry name" value="DeoR-like_C"/>
</dbReference>
<dbReference type="InterPro" id="IPR050313">
    <property type="entry name" value="Carb_Metab_HTH_regulators"/>
</dbReference>
<dbReference type="Pfam" id="PF00455">
    <property type="entry name" value="DeoRC"/>
    <property type="match status" value="1"/>
</dbReference>
<name>G5IBY8_9FIRM</name>
<gene>
    <name evidence="5" type="ORF">HMPREF9473_00971</name>
</gene>
<dbReference type="SMART" id="SM01134">
    <property type="entry name" value="DeoRC"/>
    <property type="match status" value="1"/>
</dbReference>
<dbReference type="SUPFAM" id="SSF100950">
    <property type="entry name" value="NagB/RpiA/CoA transferase-like"/>
    <property type="match status" value="1"/>
</dbReference>
<dbReference type="Pfam" id="PF08220">
    <property type="entry name" value="HTH_DeoR"/>
    <property type="match status" value="1"/>
</dbReference>
<evidence type="ECO:0000259" key="4">
    <source>
        <dbReference type="PROSITE" id="PS51000"/>
    </source>
</evidence>
<evidence type="ECO:0000256" key="1">
    <source>
        <dbReference type="ARBA" id="ARBA00023015"/>
    </source>
</evidence>
<dbReference type="InterPro" id="IPR036390">
    <property type="entry name" value="WH_DNA-bd_sf"/>
</dbReference>
<keyword evidence="6" id="KW-1185">Reference proteome</keyword>
<reference evidence="5 6" key="1">
    <citation type="submission" date="2011-08" db="EMBL/GenBank/DDBJ databases">
        <title>The Genome Sequence of Clostridium hathewayi WAL-18680.</title>
        <authorList>
            <consortium name="The Broad Institute Genome Sequencing Platform"/>
            <person name="Earl A."/>
            <person name="Ward D."/>
            <person name="Feldgarden M."/>
            <person name="Gevers D."/>
            <person name="Finegold S.M."/>
            <person name="Summanen P.H."/>
            <person name="Molitoris D.R."/>
            <person name="Song M."/>
            <person name="Daigneault M."/>
            <person name="Allen-Vercoe E."/>
            <person name="Young S.K."/>
            <person name="Zeng Q."/>
            <person name="Gargeya S."/>
            <person name="Fitzgerald M."/>
            <person name="Haas B."/>
            <person name="Abouelleil A."/>
            <person name="Alvarado L."/>
            <person name="Arachchi H.M."/>
            <person name="Berlin A."/>
            <person name="Brown A."/>
            <person name="Chapman S.B."/>
            <person name="Chen Z."/>
            <person name="Dunbar C."/>
            <person name="Freedman E."/>
            <person name="Gearin G."/>
            <person name="Gellesch M."/>
            <person name="Goldberg J."/>
            <person name="Griggs A."/>
            <person name="Gujja S."/>
            <person name="Heiman D."/>
            <person name="Howarth C."/>
            <person name="Larson L."/>
            <person name="Lui A."/>
            <person name="MacDonald P.J.P."/>
            <person name="Montmayeur A."/>
            <person name="Murphy C."/>
            <person name="Neiman D."/>
            <person name="Pearson M."/>
            <person name="Priest M."/>
            <person name="Roberts A."/>
            <person name="Saif S."/>
            <person name="Shea T."/>
            <person name="Shenoy N."/>
            <person name="Sisk P."/>
            <person name="Stolte C."/>
            <person name="Sykes S."/>
            <person name="Wortman J."/>
            <person name="Nusbaum C."/>
            <person name="Birren B."/>
        </authorList>
    </citation>
    <scope>NUCLEOTIDE SEQUENCE [LARGE SCALE GENOMIC DNA]</scope>
    <source>
        <strain evidence="5 6">WAL-18680</strain>
    </source>
</reference>
<comment type="caution">
    <text evidence="5">The sequence shown here is derived from an EMBL/GenBank/DDBJ whole genome shotgun (WGS) entry which is preliminary data.</text>
</comment>
<keyword evidence="1" id="KW-0805">Transcription regulation</keyword>
<dbReference type="PRINTS" id="PR00037">
    <property type="entry name" value="HTHLACR"/>
</dbReference>
<accession>G5IBY8</accession>
<dbReference type="RefSeq" id="WP_006778957.1">
    <property type="nucleotide sequence ID" value="NZ_CP040506.1"/>
</dbReference>
<keyword evidence="3" id="KW-0804">Transcription</keyword>
<dbReference type="Gene3D" id="3.40.50.1360">
    <property type="match status" value="1"/>
</dbReference>
<dbReference type="InterPro" id="IPR037171">
    <property type="entry name" value="NagB/RpiA_transferase-like"/>
</dbReference>
<evidence type="ECO:0000256" key="3">
    <source>
        <dbReference type="ARBA" id="ARBA00023163"/>
    </source>
</evidence>
<organism evidence="5 6">
    <name type="scientific">Hungatella hathewayi WAL-18680</name>
    <dbReference type="NCBI Taxonomy" id="742737"/>
    <lineage>
        <taxon>Bacteria</taxon>
        <taxon>Bacillati</taxon>
        <taxon>Bacillota</taxon>
        <taxon>Clostridia</taxon>
        <taxon>Lachnospirales</taxon>
        <taxon>Lachnospiraceae</taxon>
        <taxon>Hungatella</taxon>
    </lineage>
</organism>
<evidence type="ECO:0000313" key="5">
    <source>
        <dbReference type="EMBL" id="EHI60906.1"/>
    </source>
</evidence>
<dbReference type="InterPro" id="IPR036388">
    <property type="entry name" value="WH-like_DNA-bd_sf"/>
</dbReference>
<sequence length="261" mass="28908">MLVEERYQKILDLMKDTGSIRGVELQKKLHVSSETVRRDLENMEAQGLIRRARGGAFLKEEAEQDNSHNRYTPFGLRGQEHPDSKNEIAEFAVTFIKDGQSIALDSGTTAFALARALKNRFKDLTVVTNSMAIANELADARGITLIVTGGVYRPEESAFVSDIAGLIFSKLNIDVFFLTTCGISVERGVTYQRMDEILVQEKMMESSDQTVVIADSSKLGVNSLVKMCDVDRISRIITDSSASAEQIEPFVRAGIPVEKPQ</sequence>
<dbReference type="SMART" id="SM00420">
    <property type="entry name" value="HTH_DEOR"/>
    <property type="match status" value="1"/>
</dbReference>
<protein>
    <recommendedName>
        <fullName evidence="4">HTH deoR-type domain-containing protein</fullName>
    </recommendedName>
</protein>
<proteinExistence type="predicted"/>
<dbReference type="SUPFAM" id="SSF46785">
    <property type="entry name" value="Winged helix' DNA-binding domain"/>
    <property type="match status" value="1"/>
</dbReference>
<dbReference type="Proteomes" id="UP000005384">
    <property type="component" value="Unassembled WGS sequence"/>
</dbReference>
<evidence type="ECO:0000256" key="2">
    <source>
        <dbReference type="ARBA" id="ARBA00023125"/>
    </source>
</evidence>
<dbReference type="PANTHER" id="PTHR30363">
    <property type="entry name" value="HTH-TYPE TRANSCRIPTIONAL REGULATOR SRLR-RELATED"/>
    <property type="match status" value="1"/>
</dbReference>
<dbReference type="PANTHER" id="PTHR30363:SF44">
    <property type="entry name" value="AGA OPERON TRANSCRIPTIONAL REPRESSOR-RELATED"/>
    <property type="match status" value="1"/>
</dbReference>
<dbReference type="EMBL" id="ADLN01000009">
    <property type="protein sequence ID" value="EHI60906.1"/>
    <property type="molecule type" value="Genomic_DNA"/>
</dbReference>
<dbReference type="AlphaFoldDB" id="G5IBY8"/>
<dbReference type="OrthoDB" id="9797223at2"/>
<dbReference type="PATRIC" id="fig|742737.3.peg.971"/>
<dbReference type="InterPro" id="IPR001034">
    <property type="entry name" value="DeoR_HTH"/>
</dbReference>
<feature type="domain" description="HTH deoR-type" evidence="4">
    <location>
        <begin position="3"/>
        <end position="58"/>
    </location>
</feature>
<dbReference type="GO" id="GO:0003677">
    <property type="term" value="F:DNA binding"/>
    <property type="evidence" value="ECO:0007669"/>
    <property type="project" value="UniProtKB-KW"/>
</dbReference>
<dbReference type="Gene3D" id="1.10.10.10">
    <property type="entry name" value="Winged helix-like DNA-binding domain superfamily/Winged helix DNA-binding domain"/>
    <property type="match status" value="1"/>
</dbReference>
<evidence type="ECO:0000313" key="6">
    <source>
        <dbReference type="Proteomes" id="UP000005384"/>
    </source>
</evidence>
<dbReference type="InterPro" id="IPR018356">
    <property type="entry name" value="Tscrpt_reg_HTH_DeoR_CS"/>
</dbReference>
<dbReference type="HOGENOM" id="CLU_060699_1_2_9"/>
<keyword evidence="2" id="KW-0238">DNA-binding</keyword>
<dbReference type="PROSITE" id="PS00894">
    <property type="entry name" value="HTH_DEOR_1"/>
    <property type="match status" value="1"/>
</dbReference>
<dbReference type="GO" id="GO:0003700">
    <property type="term" value="F:DNA-binding transcription factor activity"/>
    <property type="evidence" value="ECO:0007669"/>
    <property type="project" value="InterPro"/>
</dbReference>
<dbReference type="PROSITE" id="PS51000">
    <property type="entry name" value="HTH_DEOR_2"/>
    <property type="match status" value="1"/>
</dbReference>